<proteinExistence type="predicted"/>
<dbReference type="PANTHER" id="PTHR42924:SF3">
    <property type="entry name" value="POLYMERASE_HISTIDINOL PHOSPHATASE N-TERMINAL DOMAIN-CONTAINING PROTEIN"/>
    <property type="match status" value="1"/>
</dbReference>
<dbReference type="InterPro" id="IPR052018">
    <property type="entry name" value="PHP_domain"/>
</dbReference>
<gene>
    <name evidence="2" type="ORF">EV203_12318</name>
</gene>
<organism evidence="2 3">
    <name type="scientific">Caldanaerobacter subterraneus</name>
    <dbReference type="NCBI Taxonomy" id="911092"/>
    <lineage>
        <taxon>Bacteria</taxon>
        <taxon>Bacillati</taxon>
        <taxon>Bacillota</taxon>
        <taxon>Clostridia</taxon>
        <taxon>Thermoanaerobacterales</taxon>
        <taxon>Thermoanaerobacteraceae</taxon>
        <taxon>Caldanaerobacter</taxon>
    </lineage>
</organism>
<name>A0A4R2JMD8_9THEO</name>
<dbReference type="InterPro" id="IPR016195">
    <property type="entry name" value="Pol/histidinol_Pase-like"/>
</dbReference>
<dbReference type="PANTHER" id="PTHR42924">
    <property type="entry name" value="EXONUCLEASE"/>
    <property type="match status" value="1"/>
</dbReference>
<sequence>MRNNLRFAGYFKFLEKIMLKERLEEMFADLHMHSKASDGTNSPREVVRLAKAHGLSCIALTDHDTVDGLQEAIEASFELGIEVIPGIEFNCYYKDQEVHILGYYIDYEDRGFVDKLEEMKKLRNDRARAILKKLNDLGIKITIEDVLEFTSEKFIGRPHIARAMVKKNYVGSVKEAFEKYIGVGGPAYVERYRITPMEAIDLILENGGVPVLAHPGLLSDDSVIEELVKRNLVGIEVFHSKHTERDVEKYFEKAKQYNLIITGGSDFHGIEVDGRDLLGTVKLDYKNVEILKSKARNLDRNLKTYKLK</sequence>
<reference evidence="2 3" key="1">
    <citation type="submission" date="2019-03" db="EMBL/GenBank/DDBJ databases">
        <title>Genomic Encyclopedia of Type Strains, Phase IV (KMG-IV): sequencing the most valuable type-strain genomes for metagenomic binning, comparative biology and taxonomic classification.</title>
        <authorList>
            <person name="Goeker M."/>
        </authorList>
    </citation>
    <scope>NUCLEOTIDE SEQUENCE [LARGE SCALE GENOMIC DNA]</scope>
    <source>
        <strain evidence="2 3">DSM 13054</strain>
    </source>
</reference>
<evidence type="ECO:0000259" key="1">
    <source>
        <dbReference type="SMART" id="SM00481"/>
    </source>
</evidence>
<accession>A0A4R2JMD8</accession>
<dbReference type="GO" id="GO:0004534">
    <property type="term" value="F:5'-3' RNA exonuclease activity"/>
    <property type="evidence" value="ECO:0007669"/>
    <property type="project" value="TreeGrafter"/>
</dbReference>
<dbReference type="OMA" id="CTWGGAT"/>
<comment type="caution">
    <text evidence="2">The sequence shown here is derived from an EMBL/GenBank/DDBJ whole genome shotgun (WGS) entry which is preliminary data.</text>
</comment>
<dbReference type="CDD" id="cd07438">
    <property type="entry name" value="PHP_HisPPase_AMP"/>
    <property type="match status" value="1"/>
</dbReference>
<feature type="domain" description="Polymerase/histidinol phosphatase N-terminal" evidence="1">
    <location>
        <begin position="28"/>
        <end position="93"/>
    </location>
</feature>
<dbReference type="InterPro" id="IPR003141">
    <property type="entry name" value="Pol/His_phosphatase_N"/>
</dbReference>
<dbReference type="InterPro" id="IPR004013">
    <property type="entry name" value="PHP_dom"/>
</dbReference>
<dbReference type="EMBL" id="SLWU01000023">
    <property type="protein sequence ID" value="TCO60067.1"/>
    <property type="molecule type" value="Genomic_DNA"/>
</dbReference>
<protein>
    <recommendedName>
        <fullName evidence="1">Polymerase/histidinol phosphatase N-terminal domain-containing protein</fullName>
    </recommendedName>
</protein>
<dbReference type="SMART" id="SM00481">
    <property type="entry name" value="POLIIIAc"/>
    <property type="match status" value="1"/>
</dbReference>
<evidence type="ECO:0000313" key="2">
    <source>
        <dbReference type="EMBL" id="TCO60067.1"/>
    </source>
</evidence>
<dbReference type="SUPFAM" id="SSF89550">
    <property type="entry name" value="PHP domain-like"/>
    <property type="match status" value="1"/>
</dbReference>
<dbReference type="Pfam" id="PF02811">
    <property type="entry name" value="PHP"/>
    <property type="match status" value="1"/>
</dbReference>
<evidence type="ECO:0000313" key="3">
    <source>
        <dbReference type="Proteomes" id="UP000294886"/>
    </source>
</evidence>
<dbReference type="Gene3D" id="1.10.150.650">
    <property type="match status" value="1"/>
</dbReference>
<dbReference type="GO" id="GO:0035312">
    <property type="term" value="F:5'-3' DNA exonuclease activity"/>
    <property type="evidence" value="ECO:0007669"/>
    <property type="project" value="TreeGrafter"/>
</dbReference>
<dbReference type="Proteomes" id="UP000294886">
    <property type="component" value="Unassembled WGS sequence"/>
</dbReference>
<dbReference type="AlphaFoldDB" id="A0A4R2JMD8"/>
<dbReference type="Gene3D" id="3.20.20.140">
    <property type="entry name" value="Metal-dependent hydrolases"/>
    <property type="match status" value="1"/>
</dbReference>